<reference evidence="2" key="1">
    <citation type="submission" date="2012-07" db="EMBL/GenBank/DDBJ databases">
        <title>Genome of the Chinese tree shrew, a rising model animal genetically related to primates.</title>
        <authorList>
            <person name="Zhang G."/>
            <person name="Fan Y."/>
            <person name="Yao Y."/>
            <person name="Huang Z."/>
        </authorList>
    </citation>
    <scope>NUCLEOTIDE SEQUENCE [LARGE SCALE GENOMIC DNA]</scope>
</reference>
<keyword evidence="2" id="KW-1185">Reference proteome</keyword>
<reference evidence="2" key="2">
    <citation type="journal article" date="2013" name="Nat. Commun.">
        <title>Genome of the Chinese tree shrew.</title>
        <authorList>
            <person name="Fan Y."/>
            <person name="Huang Z.Y."/>
            <person name="Cao C.C."/>
            <person name="Chen C.S."/>
            <person name="Chen Y.X."/>
            <person name="Fan D.D."/>
            <person name="He J."/>
            <person name="Hou H.L."/>
            <person name="Hu L."/>
            <person name="Hu X.T."/>
            <person name="Jiang X.T."/>
            <person name="Lai R."/>
            <person name="Lang Y.S."/>
            <person name="Liang B."/>
            <person name="Liao S.G."/>
            <person name="Mu D."/>
            <person name="Ma Y.Y."/>
            <person name="Niu Y.Y."/>
            <person name="Sun X.Q."/>
            <person name="Xia J.Q."/>
            <person name="Xiao J."/>
            <person name="Xiong Z.Q."/>
            <person name="Xu L."/>
            <person name="Yang L."/>
            <person name="Zhang Y."/>
            <person name="Zhao W."/>
            <person name="Zhao X.D."/>
            <person name="Zheng Y.T."/>
            <person name="Zhou J.M."/>
            <person name="Zhu Y.B."/>
            <person name="Zhang G.J."/>
            <person name="Wang J."/>
            <person name="Yao Y.G."/>
        </authorList>
    </citation>
    <scope>NUCLEOTIDE SEQUENCE [LARGE SCALE GENOMIC DNA]</scope>
</reference>
<organism evidence="1 2">
    <name type="scientific">Tupaia chinensis</name>
    <name type="common">Chinese tree shrew</name>
    <name type="synonym">Tupaia belangeri chinensis</name>
    <dbReference type="NCBI Taxonomy" id="246437"/>
    <lineage>
        <taxon>Eukaryota</taxon>
        <taxon>Metazoa</taxon>
        <taxon>Chordata</taxon>
        <taxon>Craniata</taxon>
        <taxon>Vertebrata</taxon>
        <taxon>Euteleostomi</taxon>
        <taxon>Mammalia</taxon>
        <taxon>Eutheria</taxon>
        <taxon>Euarchontoglires</taxon>
        <taxon>Scandentia</taxon>
        <taxon>Tupaiidae</taxon>
        <taxon>Tupaia</taxon>
    </lineage>
</organism>
<evidence type="ECO:0000313" key="2">
    <source>
        <dbReference type="Proteomes" id="UP000011518"/>
    </source>
</evidence>
<protein>
    <submittedName>
        <fullName evidence="1">Uncharacterized protein</fullName>
    </submittedName>
</protein>
<name>L9KT38_TUPCH</name>
<sequence length="104" mass="11539">MQPRITDAKRPCDEHLAQSIGHLDKDHVWAHTCMSVCSHVSVFERSAVVSMSVTLPAISVDPWALPHTSNLIFILWVDRGGSRVSPNHPASVIPYPMHIVFCIS</sequence>
<dbReference type="Proteomes" id="UP000011518">
    <property type="component" value="Unassembled WGS sequence"/>
</dbReference>
<evidence type="ECO:0000313" key="1">
    <source>
        <dbReference type="EMBL" id="ELW66075.1"/>
    </source>
</evidence>
<dbReference type="InParanoid" id="L9KT38"/>
<dbReference type="AlphaFoldDB" id="L9KT38"/>
<dbReference type="EMBL" id="KB320663">
    <property type="protein sequence ID" value="ELW66075.1"/>
    <property type="molecule type" value="Genomic_DNA"/>
</dbReference>
<accession>L9KT38</accession>
<proteinExistence type="predicted"/>
<gene>
    <name evidence="1" type="ORF">TREES_T100014901</name>
</gene>